<organism evidence="1 2">
    <name type="scientific">Pseudoduganella guangdongensis</name>
    <dbReference type="NCBI Taxonomy" id="2692179"/>
    <lineage>
        <taxon>Bacteria</taxon>
        <taxon>Pseudomonadati</taxon>
        <taxon>Pseudomonadota</taxon>
        <taxon>Betaproteobacteria</taxon>
        <taxon>Burkholderiales</taxon>
        <taxon>Oxalobacteraceae</taxon>
        <taxon>Telluria group</taxon>
        <taxon>Pseudoduganella</taxon>
    </lineage>
</organism>
<dbReference type="EMBL" id="WWCJ01000003">
    <property type="protein sequence ID" value="MYN01414.1"/>
    <property type="molecule type" value="Genomic_DNA"/>
</dbReference>
<keyword evidence="2" id="KW-1185">Reference proteome</keyword>
<sequence>MTLSLKVLWSEGLTLDAQHFQQLDRYHEARLQHIASVLNPFSWGVQKARWTIEGGSNSLLHAHALTIIFRDGEIYQAPFPDELPLPIDLGTLDPDEQCFVFYAALPLQKAHGGNLSGSDAPRDSARYASVEEETPDLYTDGINVSVTYLTKSVRLLTHLDVRDGYDCIPLLRARRKADSTFEIDPTFIPPCVSVSASPALEEILRSLIGNLSAKCESLYRLQRQPRGHTIEVPSGDASSFWMLNIALGASAVLMHIAKSGHTHPERLFERLRELAGSLMAFSRKYTISDLPAYSHEDPAPAFHAMSSMIRDLLDTVVSSKYITIPLTVSDNSMRYQQGRLDSSLAAGKASFYISVSANMPALNLVAEVPRQLKVASPDAIDGLVRNALPGVQLVYMPQVPTEVPVRPDTYHFSLENRGELYEAMLKSQAVAIYAPSTFSDLKLELFAITA</sequence>
<comment type="caution">
    <text evidence="1">The sequence shown here is derived from an EMBL/GenBank/DDBJ whole genome shotgun (WGS) entry which is preliminary data.</text>
</comment>
<accession>A0A6N9HD26</accession>
<name>A0A6N9HD26_9BURK</name>
<dbReference type="PANTHER" id="PTHR35566">
    <property type="entry name" value="BLR3599 PROTEIN"/>
    <property type="match status" value="1"/>
</dbReference>
<dbReference type="Proteomes" id="UP000448575">
    <property type="component" value="Unassembled WGS sequence"/>
</dbReference>
<dbReference type="RefSeq" id="WP_161024438.1">
    <property type="nucleotide sequence ID" value="NZ_WWCJ01000003.1"/>
</dbReference>
<dbReference type="AlphaFoldDB" id="A0A6N9HD26"/>
<dbReference type="InterPro" id="IPR010263">
    <property type="entry name" value="T6SS_TssK"/>
</dbReference>
<dbReference type="PANTHER" id="PTHR35566:SF1">
    <property type="entry name" value="TYPE VI SECRETION SYSTEM BASEPLATE COMPONENT TSSK1"/>
    <property type="match status" value="1"/>
</dbReference>
<evidence type="ECO:0000313" key="2">
    <source>
        <dbReference type="Proteomes" id="UP000448575"/>
    </source>
</evidence>
<protein>
    <submittedName>
        <fullName evidence="1">Type VI secretion system baseplate subunit TssK</fullName>
    </submittedName>
</protein>
<reference evidence="1 2" key="1">
    <citation type="submission" date="2019-12" db="EMBL/GenBank/DDBJ databases">
        <title>Novel species isolated from a subtropical stream in China.</title>
        <authorList>
            <person name="Lu H."/>
        </authorList>
    </citation>
    <scope>NUCLEOTIDE SEQUENCE [LARGE SCALE GENOMIC DNA]</scope>
    <source>
        <strain evidence="1 2">DS3</strain>
    </source>
</reference>
<evidence type="ECO:0000313" key="1">
    <source>
        <dbReference type="EMBL" id="MYN01414.1"/>
    </source>
</evidence>
<dbReference type="NCBIfam" id="TIGR03353">
    <property type="entry name" value="VI_chp_4"/>
    <property type="match status" value="1"/>
</dbReference>
<proteinExistence type="predicted"/>
<gene>
    <name evidence="1" type="primary">tssK</name>
    <name evidence="1" type="ORF">GTP41_04790</name>
</gene>
<dbReference type="Pfam" id="PF05936">
    <property type="entry name" value="T6SS_VasE"/>
    <property type="match status" value="1"/>
</dbReference>